<dbReference type="STRING" id="1802207.A3D44_03590"/>
<accession>A0A1G2I600</accession>
<protein>
    <recommendedName>
        <fullName evidence="1">Homing endonuclease LAGLIDADG domain-containing protein</fullName>
    </recommendedName>
</protein>
<sequence>MKPLGKVKIIWTPQFAYAIGLLTTDGSLSIDGRHISFTSKDKQQVDNYKLCFGLENKIGKKARGGETEKKYYVLQFGDVNFYRFLLGIGLTPNKSKTLGSLKVPERYFFDFLRGHLDGDGYFYSYWDPRWKSSFMFYIGFISASKNHIEWLRDNIAKKLGIKGHITASISSSVYQLKYAKTETLKLLPKLYYSENVVCLDRKRKKIEKALLIVR</sequence>
<dbReference type="InterPro" id="IPR027434">
    <property type="entry name" value="Homing_endonucl"/>
</dbReference>
<organism evidence="2 3">
    <name type="scientific">Candidatus Staskawiczbacteria bacterium RIFCSPHIGHO2_02_FULL_42_22</name>
    <dbReference type="NCBI Taxonomy" id="1802207"/>
    <lineage>
        <taxon>Bacteria</taxon>
        <taxon>Candidatus Staskawicziibacteriota</taxon>
    </lineage>
</organism>
<evidence type="ECO:0000313" key="3">
    <source>
        <dbReference type="Proteomes" id="UP000178820"/>
    </source>
</evidence>
<name>A0A1G2I600_9BACT</name>
<dbReference type="SUPFAM" id="SSF55608">
    <property type="entry name" value="Homing endonucleases"/>
    <property type="match status" value="2"/>
</dbReference>
<dbReference type="Pfam" id="PF14528">
    <property type="entry name" value="LAGLIDADG_3"/>
    <property type="match status" value="1"/>
</dbReference>
<evidence type="ECO:0000313" key="2">
    <source>
        <dbReference type="EMBL" id="OGZ69478.1"/>
    </source>
</evidence>
<gene>
    <name evidence="2" type="ORF">A3D44_03590</name>
</gene>
<dbReference type="Proteomes" id="UP000178820">
    <property type="component" value="Unassembled WGS sequence"/>
</dbReference>
<comment type="caution">
    <text evidence="2">The sequence shown here is derived from an EMBL/GenBank/DDBJ whole genome shotgun (WGS) entry which is preliminary data.</text>
</comment>
<reference evidence="2 3" key="1">
    <citation type="journal article" date="2016" name="Nat. Commun.">
        <title>Thousands of microbial genomes shed light on interconnected biogeochemical processes in an aquifer system.</title>
        <authorList>
            <person name="Anantharaman K."/>
            <person name="Brown C.T."/>
            <person name="Hug L.A."/>
            <person name="Sharon I."/>
            <person name="Castelle C.J."/>
            <person name="Probst A.J."/>
            <person name="Thomas B.C."/>
            <person name="Singh A."/>
            <person name="Wilkins M.J."/>
            <person name="Karaoz U."/>
            <person name="Brodie E.L."/>
            <person name="Williams K.H."/>
            <person name="Hubbard S.S."/>
            <person name="Banfield J.F."/>
        </authorList>
    </citation>
    <scope>NUCLEOTIDE SEQUENCE [LARGE SCALE GENOMIC DNA]</scope>
</reference>
<dbReference type="Gene3D" id="3.10.28.10">
    <property type="entry name" value="Homing endonucleases"/>
    <property type="match status" value="1"/>
</dbReference>
<dbReference type="EMBL" id="MHOT01000010">
    <property type="protein sequence ID" value="OGZ69478.1"/>
    <property type="molecule type" value="Genomic_DNA"/>
</dbReference>
<feature type="domain" description="Homing endonuclease LAGLIDADG" evidence="1">
    <location>
        <begin position="14"/>
        <end position="88"/>
    </location>
</feature>
<proteinExistence type="predicted"/>
<evidence type="ECO:0000259" key="1">
    <source>
        <dbReference type="Pfam" id="PF14528"/>
    </source>
</evidence>
<dbReference type="GO" id="GO:0004519">
    <property type="term" value="F:endonuclease activity"/>
    <property type="evidence" value="ECO:0007669"/>
    <property type="project" value="InterPro"/>
</dbReference>
<dbReference type="InterPro" id="IPR004860">
    <property type="entry name" value="LAGLIDADG_dom"/>
</dbReference>
<dbReference type="AlphaFoldDB" id="A0A1G2I600"/>